<gene>
    <name evidence="2" type="ORF">COU31_02075</name>
</gene>
<name>A0A2M6W4E8_9BACT</name>
<comment type="caution">
    <text evidence="2">The sequence shown here is derived from an EMBL/GenBank/DDBJ whole genome shotgun (WGS) entry which is preliminary data.</text>
</comment>
<dbReference type="CDD" id="cd04186">
    <property type="entry name" value="GT_2_like_c"/>
    <property type="match status" value="1"/>
</dbReference>
<accession>A0A2M6W4E8</accession>
<dbReference type="PANTHER" id="PTHR43179">
    <property type="entry name" value="RHAMNOSYLTRANSFERASE WBBL"/>
    <property type="match status" value="1"/>
</dbReference>
<organism evidence="2 3">
    <name type="scientific">Candidatus Magasanikbacteria bacterium CG10_big_fil_rev_8_21_14_0_10_40_10</name>
    <dbReference type="NCBI Taxonomy" id="1974648"/>
    <lineage>
        <taxon>Bacteria</taxon>
        <taxon>Candidatus Magasanikiibacteriota</taxon>
    </lineage>
</organism>
<dbReference type="SUPFAM" id="SSF53448">
    <property type="entry name" value="Nucleotide-diphospho-sugar transferases"/>
    <property type="match status" value="1"/>
</dbReference>
<dbReference type="Proteomes" id="UP000231183">
    <property type="component" value="Unassembled WGS sequence"/>
</dbReference>
<protein>
    <recommendedName>
        <fullName evidence="1">Glycosyltransferase 2-like domain-containing protein</fullName>
    </recommendedName>
</protein>
<dbReference type="Gene3D" id="3.90.550.10">
    <property type="entry name" value="Spore Coat Polysaccharide Biosynthesis Protein SpsA, Chain A"/>
    <property type="match status" value="1"/>
</dbReference>
<dbReference type="Pfam" id="PF00535">
    <property type="entry name" value="Glycos_transf_2"/>
    <property type="match status" value="1"/>
</dbReference>
<sequence length="279" mass="32573">MELNQCHDINVVIVNHKMKDQVDKCLSSLFKDIQNSNLKVHVTVVDNGSGERMQDLLKDEYINIRYILHKNNLGFGKAQNTGLRATPAKYHFVLNPDTVVPDGQNLLKKLYDFMEANPEVGLAGPKILYMDGSRQNSCFRFPRFLQPIYSRTRLGQIGAGKRTADHYFMRDFDHDETIPVDWVMGAAMFVRQKAIDKVGLFDERFWMYAEDSDWCRRMWEDGWPVYFVHDAIIQHAHGRGSAKSKGIIKALFTNKLARSHIKSWLKYMWKWRSTNKYYV</sequence>
<dbReference type="AlphaFoldDB" id="A0A2M6W4E8"/>
<dbReference type="InterPro" id="IPR001173">
    <property type="entry name" value="Glyco_trans_2-like"/>
</dbReference>
<proteinExistence type="predicted"/>
<dbReference type="InterPro" id="IPR029044">
    <property type="entry name" value="Nucleotide-diphossugar_trans"/>
</dbReference>
<dbReference type="PANTHER" id="PTHR43179:SF7">
    <property type="entry name" value="RHAMNOSYLTRANSFERASE WBBL"/>
    <property type="match status" value="1"/>
</dbReference>
<feature type="domain" description="Glycosyltransferase 2-like" evidence="1">
    <location>
        <begin position="11"/>
        <end position="137"/>
    </location>
</feature>
<reference evidence="3" key="1">
    <citation type="submission" date="2017-09" db="EMBL/GenBank/DDBJ databases">
        <title>Depth-based differentiation of microbial function through sediment-hosted aquifers and enrichment of novel symbionts in the deep terrestrial subsurface.</title>
        <authorList>
            <person name="Probst A.J."/>
            <person name="Ladd B."/>
            <person name="Jarett J.K."/>
            <person name="Geller-Mcgrath D.E."/>
            <person name="Sieber C.M.K."/>
            <person name="Emerson J.B."/>
            <person name="Anantharaman K."/>
            <person name="Thomas B.C."/>
            <person name="Malmstrom R."/>
            <person name="Stieglmeier M."/>
            <person name="Klingl A."/>
            <person name="Woyke T."/>
            <person name="Ryan C.M."/>
            <person name="Banfield J.F."/>
        </authorList>
    </citation>
    <scope>NUCLEOTIDE SEQUENCE [LARGE SCALE GENOMIC DNA]</scope>
</reference>
<dbReference type="EMBL" id="PFBX01000016">
    <property type="protein sequence ID" value="PIT87600.1"/>
    <property type="molecule type" value="Genomic_DNA"/>
</dbReference>
<evidence type="ECO:0000313" key="2">
    <source>
        <dbReference type="EMBL" id="PIT87600.1"/>
    </source>
</evidence>
<evidence type="ECO:0000313" key="3">
    <source>
        <dbReference type="Proteomes" id="UP000231183"/>
    </source>
</evidence>
<evidence type="ECO:0000259" key="1">
    <source>
        <dbReference type="Pfam" id="PF00535"/>
    </source>
</evidence>